<dbReference type="EMBL" id="JACTUZ010000051">
    <property type="protein sequence ID" value="MBC9177818.1"/>
    <property type="molecule type" value="Genomic_DNA"/>
</dbReference>
<evidence type="ECO:0000313" key="1">
    <source>
        <dbReference type="EMBL" id="MBC9177818.1"/>
    </source>
</evidence>
<name>A0ABR7R7V3_9PROT</name>
<organism evidence="1 2">
    <name type="scientific">Pseudoroseomonas ludipueritiae</name>
    <dbReference type="NCBI Taxonomy" id="198093"/>
    <lineage>
        <taxon>Bacteria</taxon>
        <taxon>Pseudomonadati</taxon>
        <taxon>Pseudomonadota</taxon>
        <taxon>Alphaproteobacteria</taxon>
        <taxon>Acetobacterales</taxon>
        <taxon>Acetobacteraceae</taxon>
        <taxon>Pseudoroseomonas</taxon>
    </lineage>
</organism>
<dbReference type="RefSeq" id="WP_187778937.1">
    <property type="nucleotide sequence ID" value="NZ_JACTUZ010000051.1"/>
</dbReference>
<protein>
    <submittedName>
        <fullName evidence="1">Uncharacterized protein</fullName>
    </submittedName>
</protein>
<accession>A0ABR7R7V3</accession>
<keyword evidence="2" id="KW-1185">Reference proteome</keyword>
<reference evidence="1 2" key="1">
    <citation type="journal article" date="2009" name="Int. J. Syst. Evol. Microbiol.">
        <title>Transfer of Teichococcus ludipueritiae and Muricoccus roseus to the genus Roseomonas, as Roseomonas ludipueritiae comb. nov. and Roseomonas rosea comb. nov., respectively, and emended description of the genus Roseomonas.</title>
        <authorList>
            <person name="Sanchez-Porro C."/>
            <person name="Gallego V."/>
            <person name="Busse H.J."/>
            <person name="Kampfer P."/>
            <person name="Ventosa A."/>
        </authorList>
    </citation>
    <scope>NUCLEOTIDE SEQUENCE [LARGE SCALE GENOMIC DNA]</scope>
    <source>
        <strain evidence="1 2">DSM 14915</strain>
    </source>
</reference>
<gene>
    <name evidence="1" type="ORF">IBL25_12790</name>
</gene>
<dbReference type="Proteomes" id="UP000603940">
    <property type="component" value="Unassembled WGS sequence"/>
</dbReference>
<evidence type="ECO:0000313" key="2">
    <source>
        <dbReference type="Proteomes" id="UP000603940"/>
    </source>
</evidence>
<comment type="caution">
    <text evidence="1">The sequence shown here is derived from an EMBL/GenBank/DDBJ whole genome shotgun (WGS) entry which is preliminary data.</text>
</comment>
<proteinExistence type="predicted"/>
<sequence>MAVRSASIDPAPVQETALPVNALPVPAMPRSVGPGSRDVEDVTDGAAIVLADLMAGWTLQQGGAYTGLTLHQAIRWIVGALRAAGYLREIPEPGTPALPVHPPVACMLEVYQLLTQMLAATAAGQVVAGPGQDHAALAAWAANAQRTLAQHRAVAQARGEQHA</sequence>